<dbReference type="RefSeq" id="WP_378055668.1">
    <property type="nucleotide sequence ID" value="NZ_JBHSIS010000003.1"/>
</dbReference>
<feature type="region of interest" description="Disordered" evidence="1">
    <location>
        <begin position="1"/>
        <end position="22"/>
    </location>
</feature>
<keyword evidence="2" id="KW-1133">Transmembrane helix</keyword>
<accession>A0ABV9RXQ6</accession>
<dbReference type="EMBL" id="JBHSIS010000003">
    <property type="protein sequence ID" value="MFC4853737.1"/>
    <property type="molecule type" value="Genomic_DNA"/>
</dbReference>
<comment type="caution">
    <text evidence="3">The sequence shown here is derived from an EMBL/GenBank/DDBJ whole genome shotgun (WGS) entry which is preliminary data.</text>
</comment>
<sequence length="173" mass="17363">MSTEQTETPQWGAPPPPAQPRTRWSVKRIAVAVAIAVGIAAAGGVAIYAASGSTAAEQGGPGGGRTGGPMLVGGPMGGMSGIDHGEFLTGEITELTDDSITAASEDGYTRTYVIDDGTELTDGIEKGDEVTIVATTDGDIATAESVMEMGTMPQRRAGGGPPQNGDRGQDGGN</sequence>
<proteinExistence type="predicted"/>
<feature type="transmembrane region" description="Helical" evidence="2">
    <location>
        <begin position="29"/>
        <end position="50"/>
    </location>
</feature>
<evidence type="ECO:0008006" key="5">
    <source>
        <dbReference type="Google" id="ProtNLM"/>
    </source>
</evidence>
<evidence type="ECO:0000256" key="1">
    <source>
        <dbReference type="SAM" id="MobiDB-lite"/>
    </source>
</evidence>
<evidence type="ECO:0000256" key="2">
    <source>
        <dbReference type="SAM" id="Phobius"/>
    </source>
</evidence>
<reference evidence="4" key="1">
    <citation type="journal article" date="2019" name="Int. J. Syst. Evol. Microbiol.">
        <title>The Global Catalogue of Microorganisms (GCM) 10K type strain sequencing project: providing services to taxonomists for standard genome sequencing and annotation.</title>
        <authorList>
            <consortium name="The Broad Institute Genomics Platform"/>
            <consortium name="The Broad Institute Genome Sequencing Center for Infectious Disease"/>
            <person name="Wu L."/>
            <person name="Ma J."/>
        </authorList>
    </citation>
    <scope>NUCLEOTIDE SEQUENCE [LARGE SCALE GENOMIC DNA]</scope>
    <source>
        <strain evidence="4">ZS-22-S1</strain>
    </source>
</reference>
<dbReference type="Proteomes" id="UP001595859">
    <property type="component" value="Unassembled WGS sequence"/>
</dbReference>
<evidence type="ECO:0000313" key="4">
    <source>
        <dbReference type="Proteomes" id="UP001595859"/>
    </source>
</evidence>
<keyword evidence="2" id="KW-0472">Membrane</keyword>
<keyword evidence="2" id="KW-0812">Transmembrane</keyword>
<organism evidence="3 4">
    <name type="scientific">Actinophytocola glycyrrhizae</name>
    <dbReference type="NCBI Taxonomy" id="2044873"/>
    <lineage>
        <taxon>Bacteria</taxon>
        <taxon>Bacillati</taxon>
        <taxon>Actinomycetota</taxon>
        <taxon>Actinomycetes</taxon>
        <taxon>Pseudonocardiales</taxon>
        <taxon>Pseudonocardiaceae</taxon>
    </lineage>
</organism>
<feature type="region of interest" description="Disordered" evidence="1">
    <location>
        <begin position="148"/>
        <end position="173"/>
    </location>
</feature>
<keyword evidence="4" id="KW-1185">Reference proteome</keyword>
<gene>
    <name evidence="3" type="ORF">ACFPCV_09470</name>
</gene>
<evidence type="ECO:0000313" key="3">
    <source>
        <dbReference type="EMBL" id="MFC4853737.1"/>
    </source>
</evidence>
<name>A0ABV9RXQ6_9PSEU</name>
<protein>
    <recommendedName>
        <fullName evidence="5">DUF5666 domain-containing protein</fullName>
    </recommendedName>
</protein>